<sequence>MLLNHNHLRFLLLHTTAVKFGPFSPQGTLTSVVAPPCSSTSKSALQTEDILGAIWKRPPTSLPSSSLMAATKNKVLPKLSSTISPEVPTSIPPSNTSKSQKHPSTSSGHVPPRISPASHITPNMPPNMPPIIPPSTHIKPSSRASQNNQQQNNNEKPKENSTKSKSLRVKSYPDWPVDIDFDDKEEVLTIDAKRNVKLVSGSIQTIDVWSNNGVKYYVEFNDLYQPLRKGGKMLVRFIGSIAKVEEYCPLGEGEWPDIDADVKAKMIEQIRDRFVIPDHPEYNKQILKRANKSWRQYKHSLKMTYYKPDEKTLAQMCDVPRHGISSAQWRKLVKYWASDKGQKLSEYGKAARAAQNQFHRSGCNSYANQQADYEDEHGKK</sequence>
<dbReference type="PANTHER" id="PTHR33144:SF50">
    <property type="entry name" value="OS03G0714750 PROTEIN"/>
    <property type="match status" value="1"/>
</dbReference>
<dbReference type="PANTHER" id="PTHR33144">
    <property type="entry name" value="OS10G0409366 PROTEIN-RELATED"/>
    <property type="match status" value="1"/>
</dbReference>
<dbReference type="Pfam" id="PF03004">
    <property type="entry name" value="Transposase_24"/>
    <property type="match status" value="1"/>
</dbReference>
<evidence type="ECO:0000313" key="3">
    <source>
        <dbReference type="RefSeq" id="XP_056694506.1"/>
    </source>
</evidence>
<dbReference type="GeneID" id="130469348"/>
<dbReference type="InterPro" id="IPR004252">
    <property type="entry name" value="Probable_transposase_24"/>
</dbReference>
<protein>
    <submittedName>
        <fullName evidence="3">Uncharacterized protein</fullName>
    </submittedName>
</protein>
<dbReference type="RefSeq" id="XP_056694506.1">
    <property type="nucleotide sequence ID" value="XM_056838528.1"/>
</dbReference>
<evidence type="ECO:0000313" key="2">
    <source>
        <dbReference type="Proteomes" id="UP000813463"/>
    </source>
</evidence>
<feature type="compositionally biased region" description="Polar residues" evidence="1">
    <location>
        <begin position="361"/>
        <end position="371"/>
    </location>
</feature>
<dbReference type="Proteomes" id="UP000813463">
    <property type="component" value="Chromosome 3"/>
</dbReference>
<feature type="region of interest" description="Disordered" evidence="1">
    <location>
        <begin position="361"/>
        <end position="380"/>
    </location>
</feature>
<reference evidence="3" key="2">
    <citation type="submission" date="2025-08" db="UniProtKB">
        <authorList>
            <consortium name="RefSeq"/>
        </authorList>
    </citation>
    <scope>IDENTIFICATION</scope>
    <source>
        <tissue evidence="3">Leaf</tissue>
    </source>
</reference>
<feature type="compositionally biased region" description="Polar residues" evidence="1">
    <location>
        <begin position="92"/>
        <end position="108"/>
    </location>
</feature>
<feature type="compositionally biased region" description="Pro residues" evidence="1">
    <location>
        <begin position="123"/>
        <end position="133"/>
    </location>
</feature>
<organism evidence="2 3">
    <name type="scientific">Spinacia oleracea</name>
    <name type="common">Spinach</name>
    <dbReference type="NCBI Taxonomy" id="3562"/>
    <lineage>
        <taxon>Eukaryota</taxon>
        <taxon>Viridiplantae</taxon>
        <taxon>Streptophyta</taxon>
        <taxon>Embryophyta</taxon>
        <taxon>Tracheophyta</taxon>
        <taxon>Spermatophyta</taxon>
        <taxon>Magnoliopsida</taxon>
        <taxon>eudicotyledons</taxon>
        <taxon>Gunneridae</taxon>
        <taxon>Pentapetalae</taxon>
        <taxon>Caryophyllales</taxon>
        <taxon>Chenopodiaceae</taxon>
        <taxon>Chenopodioideae</taxon>
        <taxon>Anserineae</taxon>
        <taxon>Spinacia</taxon>
    </lineage>
</organism>
<feature type="region of interest" description="Disordered" evidence="1">
    <location>
        <begin position="79"/>
        <end position="169"/>
    </location>
</feature>
<gene>
    <name evidence="3" type="primary">LOC130469348</name>
</gene>
<keyword evidence="2" id="KW-1185">Reference proteome</keyword>
<name>A0ABM3RFX4_SPIOL</name>
<accession>A0ABM3RFX4</accession>
<evidence type="ECO:0000256" key="1">
    <source>
        <dbReference type="SAM" id="MobiDB-lite"/>
    </source>
</evidence>
<reference evidence="2" key="1">
    <citation type="journal article" date="2021" name="Nat. Commun.">
        <title>Genomic analyses provide insights into spinach domestication and the genetic basis of agronomic traits.</title>
        <authorList>
            <person name="Cai X."/>
            <person name="Sun X."/>
            <person name="Xu C."/>
            <person name="Sun H."/>
            <person name="Wang X."/>
            <person name="Ge C."/>
            <person name="Zhang Z."/>
            <person name="Wang Q."/>
            <person name="Fei Z."/>
            <person name="Jiao C."/>
            <person name="Wang Q."/>
        </authorList>
    </citation>
    <scope>NUCLEOTIDE SEQUENCE [LARGE SCALE GENOMIC DNA]</scope>
    <source>
        <strain evidence="2">cv. Varoflay</strain>
    </source>
</reference>
<proteinExistence type="predicted"/>